<sequence length="193" mass="21776">MKKIILFLALIAAVSLQVKAQKGLKEGDKAPVFTGIDQNGKNVSLKEALKTHRSVVLFFYRGQWCPYCNKHIKELQDSLNLLSAKDAYVIGVTPETKENIDKTIKKTKAGFSIVQDKDDEIMKAYGVNFMMDEATFTKYKGYGIDLEANNGNNRHTLPVPATYIIDRSGKIKYVHFDPNYQKRASVQLLLSKL</sequence>
<dbReference type="Proteomes" id="UP000252081">
    <property type="component" value="Unassembled WGS sequence"/>
</dbReference>
<dbReference type="RefSeq" id="WP_113946991.1">
    <property type="nucleotide sequence ID" value="NZ_QNQU01000001.1"/>
</dbReference>
<dbReference type="GO" id="GO:0034599">
    <property type="term" value="P:cellular response to oxidative stress"/>
    <property type="evidence" value="ECO:0007669"/>
    <property type="project" value="TreeGrafter"/>
</dbReference>
<dbReference type="OrthoDB" id="9809746at2"/>
<dbReference type="PANTHER" id="PTHR42801:SF7">
    <property type="entry name" value="SLL1159 PROTEIN"/>
    <property type="match status" value="1"/>
</dbReference>
<dbReference type="GO" id="GO:0008379">
    <property type="term" value="F:thioredoxin peroxidase activity"/>
    <property type="evidence" value="ECO:0007669"/>
    <property type="project" value="TreeGrafter"/>
</dbReference>
<keyword evidence="3" id="KW-0575">Peroxidase</keyword>
<feature type="chain" id="PRO_5016901096" description="thioredoxin-dependent peroxiredoxin" evidence="12">
    <location>
        <begin position="21"/>
        <end position="193"/>
    </location>
</feature>
<feature type="signal peptide" evidence="12">
    <location>
        <begin position="1"/>
        <end position="20"/>
    </location>
</feature>
<evidence type="ECO:0000256" key="2">
    <source>
        <dbReference type="ARBA" id="ARBA00013017"/>
    </source>
</evidence>
<dbReference type="InterPro" id="IPR050924">
    <property type="entry name" value="Peroxiredoxin_BCP/PrxQ"/>
</dbReference>
<accession>A0A366LFJ9</accession>
<evidence type="ECO:0000256" key="12">
    <source>
        <dbReference type="SAM" id="SignalP"/>
    </source>
</evidence>
<dbReference type="Gene3D" id="3.40.30.10">
    <property type="entry name" value="Glutaredoxin"/>
    <property type="match status" value="1"/>
</dbReference>
<comment type="catalytic activity">
    <reaction evidence="11">
        <text>a hydroperoxide + [thioredoxin]-dithiol = an alcohol + [thioredoxin]-disulfide + H2O</text>
        <dbReference type="Rhea" id="RHEA:62620"/>
        <dbReference type="Rhea" id="RHEA-COMP:10698"/>
        <dbReference type="Rhea" id="RHEA-COMP:10700"/>
        <dbReference type="ChEBI" id="CHEBI:15377"/>
        <dbReference type="ChEBI" id="CHEBI:29950"/>
        <dbReference type="ChEBI" id="CHEBI:30879"/>
        <dbReference type="ChEBI" id="CHEBI:35924"/>
        <dbReference type="ChEBI" id="CHEBI:50058"/>
        <dbReference type="EC" id="1.11.1.24"/>
    </reaction>
</comment>
<dbReference type="EMBL" id="QNQU01000001">
    <property type="protein sequence ID" value="RBQ11912.1"/>
    <property type="molecule type" value="Genomic_DNA"/>
</dbReference>
<feature type="domain" description="Thioredoxin" evidence="13">
    <location>
        <begin position="24"/>
        <end position="193"/>
    </location>
</feature>
<evidence type="ECO:0000256" key="9">
    <source>
        <dbReference type="ARBA" id="ARBA00038489"/>
    </source>
</evidence>
<dbReference type="GO" id="GO:0005737">
    <property type="term" value="C:cytoplasm"/>
    <property type="evidence" value="ECO:0007669"/>
    <property type="project" value="TreeGrafter"/>
</dbReference>
<dbReference type="InterPro" id="IPR000866">
    <property type="entry name" value="AhpC/TSA"/>
</dbReference>
<evidence type="ECO:0000256" key="4">
    <source>
        <dbReference type="ARBA" id="ARBA00022862"/>
    </source>
</evidence>
<dbReference type="GO" id="GO:0045454">
    <property type="term" value="P:cell redox homeostasis"/>
    <property type="evidence" value="ECO:0007669"/>
    <property type="project" value="TreeGrafter"/>
</dbReference>
<evidence type="ECO:0000259" key="13">
    <source>
        <dbReference type="PROSITE" id="PS51352"/>
    </source>
</evidence>
<comment type="function">
    <text evidence="1">Thiol-specific peroxidase that catalyzes the reduction of hydrogen peroxide and organic hydroperoxides to water and alcohols, respectively. Plays a role in cell protection against oxidative stress by detoxifying peroxides and as sensor of hydrogen peroxide-mediated signaling events.</text>
</comment>
<keyword evidence="12" id="KW-0732">Signal</keyword>
<name>A0A366LFJ9_9SPHI</name>
<keyword evidence="6" id="KW-1015">Disulfide bond</keyword>
<keyword evidence="4" id="KW-0049">Antioxidant</keyword>
<evidence type="ECO:0000256" key="6">
    <source>
        <dbReference type="ARBA" id="ARBA00023157"/>
    </source>
</evidence>
<evidence type="ECO:0000313" key="14">
    <source>
        <dbReference type="EMBL" id="RBQ11912.1"/>
    </source>
</evidence>
<proteinExistence type="inferred from homology"/>
<organism evidence="14 15">
    <name type="scientific">Pedobacter miscanthi</name>
    <dbReference type="NCBI Taxonomy" id="2259170"/>
    <lineage>
        <taxon>Bacteria</taxon>
        <taxon>Pseudomonadati</taxon>
        <taxon>Bacteroidota</taxon>
        <taxon>Sphingobacteriia</taxon>
        <taxon>Sphingobacteriales</taxon>
        <taxon>Sphingobacteriaceae</taxon>
        <taxon>Pedobacter</taxon>
    </lineage>
</organism>
<evidence type="ECO:0000256" key="1">
    <source>
        <dbReference type="ARBA" id="ARBA00003330"/>
    </source>
</evidence>
<evidence type="ECO:0000256" key="10">
    <source>
        <dbReference type="ARBA" id="ARBA00042639"/>
    </source>
</evidence>
<dbReference type="Pfam" id="PF00578">
    <property type="entry name" value="AhpC-TSA"/>
    <property type="match status" value="1"/>
</dbReference>
<dbReference type="InterPro" id="IPR013766">
    <property type="entry name" value="Thioredoxin_domain"/>
</dbReference>
<comment type="similarity">
    <text evidence="9">Belongs to the peroxiredoxin family. BCP/PrxQ subfamily.</text>
</comment>
<evidence type="ECO:0000313" key="15">
    <source>
        <dbReference type="Proteomes" id="UP000252081"/>
    </source>
</evidence>
<keyword evidence="7" id="KW-0676">Redox-active center</keyword>
<dbReference type="CDD" id="cd02970">
    <property type="entry name" value="PRX_like2"/>
    <property type="match status" value="1"/>
</dbReference>
<evidence type="ECO:0000256" key="5">
    <source>
        <dbReference type="ARBA" id="ARBA00023002"/>
    </source>
</evidence>
<evidence type="ECO:0000256" key="11">
    <source>
        <dbReference type="ARBA" id="ARBA00049091"/>
    </source>
</evidence>
<dbReference type="AlphaFoldDB" id="A0A366LFJ9"/>
<dbReference type="PANTHER" id="PTHR42801">
    <property type="entry name" value="THIOREDOXIN-DEPENDENT PEROXIDE REDUCTASE"/>
    <property type="match status" value="1"/>
</dbReference>
<comment type="caution">
    <text evidence="14">The sequence shown here is derived from an EMBL/GenBank/DDBJ whole genome shotgun (WGS) entry which is preliminary data.</text>
</comment>
<dbReference type="EC" id="1.11.1.24" evidence="2"/>
<keyword evidence="5" id="KW-0560">Oxidoreductase</keyword>
<protein>
    <recommendedName>
        <fullName evidence="2">thioredoxin-dependent peroxiredoxin</fullName>
        <ecNumber evidence="2">1.11.1.24</ecNumber>
    </recommendedName>
    <alternativeName>
        <fullName evidence="8">Thioredoxin peroxidase</fullName>
    </alternativeName>
    <alternativeName>
        <fullName evidence="10">Thioredoxin-dependent peroxiredoxin Bcp</fullName>
    </alternativeName>
</protein>
<reference evidence="14 15" key="1">
    <citation type="submission" date="2018-07" db="EMBL/GenBank/DDBJ databases">
        <title>A draft genome of a endophytic bacteria, a new species of Pedobacter.</title>
        <authorList>
            <person name="Zhang Z.D."/>
            <person name="Chen Z.J."/>
        </authorList>
    </citation>
    <scope>NUCLEOTIDE SEQUENCE [LARGE SCALE GENOMIC DNA]</scope>
    <source>
        <strain evidence="14 15">RS10</strain>
    </source>
</reference>
<evidence type="ECO:0000256" key="3">
    <source>
        <dbReference type="ARBA" id="ARBA00022559"/>
    </source>
</evidence>
<keyword evidence="15" id="KW-1185">Reference proteome</keyword>
<evidence type="ECO:0000256" key="8">
    <source>
        <dbReference type="ARBA" id="ARBA00032824"/>
    </source>
</evidence>
<dbReference type="InterPro" id="IPR036249">
    <property type="entry name" value="Thioredoxin-like_sf"/>
</dbReference>
<gene>
    <name evidence="14" type="ORF">DRW42_01180</name>
</gene>
<dbReference type="PROSITE" id="PS51352">
    <property type="entry name" value="THIOREDOXIN_2"/>
    <property type="match status" value="1"/>
</dbReference>
<dbReference type="SUPFAM" id="SSF52833">
    <property type="entry name" value="Thioredoxin-like"/>
    <property type="match status" value="1"/>
</dbReference>
<evidence type="ECO:0000256" key="7">
    <source>
        <dbReference type="ARBA" id="ARBA00023284"/>
    </source>
</evidence>